<accession>A0A382Q4J5</accession>
<dbReference type="AlphaFoldDB" id="A0A382Q4J5"/>
<dbReference type="SUPFAM" id="SSF49742">
    <property type="entry name" value="PHM/PNGase F"/>
    <property type="match status" value="1"/>
</dbReference>
<dbReference type="GO" id="GO:0005507">
    <property type="term" value="F:copper ion binding"/>
    <property type="evidence" value="ECO:0007669"/>
    <property type="project" value="InterPro"/>
</dbReference>
<feature type="non-terminal residue" evidence="1">
    <location>
        <position position="267"/>
    </location>
</feature>
<dbReference type="GO" id="GO:0016715">
    <property type="term" value="F:oxidoreductase activity, acting on paired donors, with incorporation or reduction of molecular oxygen, reduced ascorbate as one donor, and incorporation of one atom of oxygen"/>
    <property type="evidence" value="ECO:0007669"/>
    <property type="project" value="InterPro"/>
</dbReference>
<evidence type="ECO:0000313" key="1">
    <source>
        <dbReference type="EMBL" id="SVC80479.1"/>
    </source>
</evidence>
<gene>
    <name evidence="1" type="ORF">METZ01_LOCUS333333</name>
</gene>
<evidence type="ECO:0008006" key="2">
    <source>
        <dbReference type="Google" id="ProtNLM"/>
    </source>
</evidence>
<dbReference type="InterPro" id="IPR008977">
    <property type="entry name" value="PHM/PNGase_F_dom_sf"/>
</dbReference>
<name>A0A382Q4J5_9ZZZZ</name>
<sequence>MFGVIMLPMVRIAFCGLASGLLMTGSVFGQDAMPVTFAKDVMPILQQSCQVCHRENNMAPMSLMTYEETRPWSRSIKNKVLAREMPPWHIDKKVGIQDFKDDRSLSEDQIATIVAWVDAGSPRGDSADLPPPMEFQDFGAWTIEPDVIVTSPLHTVPAESGDWWGHYIVPSGVSEDRYIQAIQTRAGDLRVVHHALTYAVTDPNPPPDDSSNDFFLNEYAVGKNADQYPDGTGKLFPADDQVRFSFHYHSIGEQVVEQTELGLKVYP</sequence>
<dbReference type="Gene3D" id="2.60.120.310">
    <property type="entry name" value="Copper type II, ascorbate-dependent monooxygenase, N-terminal domain"/>
    <property type="match status" value="1"/>
</dbReference>
<protein>
    <recommendedName>
        <fullName evidence="2">Cytochrome c domain-containing protein</fullName>
    </recommendedName>
</protein>
<organism evidence="1">
    <name type="scientific">marine metagenome</name>
    <dbReference type="NCBI Taxonomy" id="408172"/>
    <lineage>
        <taxon>unclassified sequences</taxon>
        <taxon>metagenomes</taxon>
        <taxon>ecological metagenomes</taxon>
    </lineage>
</organism>
<reference evidence="1" key="1">
    <citation type="submission" date="2018-05" db="EMBL/GenBank/DDBJ databases">
        <authorList>
            <person name="Lanie J.A."/>
            <person name="Ng W.-L."/>
            <person name="Kazmierczak K.M."/>
            <person name="Andrzejewski T.M."/>
            <person name="Davidsen T.M."/>
            <person name="Wayne K.J."/>
            <person name="Tettelin H."/>
            <person name="Glass J.I."/>
            <person name="Rusch D."/>
            <person name="Podicherti R."/>
            <person name="Tsui H.-C.T."/>
            <person name="Winkler M.E."/>
        </authorList>
    </citation>
    <scope>NUCLEOTIDE SEQUENCE</scope>
</reference>
<proteinExistence type="predicted"/>
<dbReference type="EMBL" id="UINC01111913">
    <property type="protein sequence ID" value="SVC80479.1"/>
    <property type="molecule type" value="Genomic_DNA"/>
</dbReference>
<dbReference type="InterPro" id="IPR036939">
    <property type="entry name" value="Cu2_ascorb_mOase_N_sf"/>
</dbReference>